<dbReference type="EMBL" id="CP025682">
    <property type="protein sequence ID" value="AUN93580.1"/>
    <property type="molecule type" value="Genomic_DNA"/>
</dbReference>
<name>A0A2I6S2T6_9RHOO</name>
<dbReference type="InterPro" id="IPR052534">
    <property type="entry name" value="Extracell_DNA_Util/SecSys_Comp"/>
</dbReference>
<protein>
    <submittedName>
        <fullName evidence="4">Fimbrial protein</fullName>
    </submittedName>
</protein>
<accession>A0A2I6S2T6</accession>
<dbReference type="PANTHER" id="PTHR40278:SF2">
    <property type="entry name" value="TYPE IV PILUS INNER MEMBRANE COMPONENT PILN"/>
    <property type="match status" value="1"/>
</dbReference>
<dbReference type="GO" id="GO:0043107">
    <property type="term" value="P:type IV pilus-dependent motility"/>
    <property type="evidence" value="ECO:0007669"/>
    <property type="project" value="TreeGrafter"/>
</dbReference>
<dbReference type="Pfam" id="PF05137">
    <property type="entry name" value="PilN"/>
    <property type="match status" value="1"/>
</dbReference>
<feature type="coiled-coil region" evidence="1">
    <location>
        <begin position="54"/>
        <end position="91"/>
    </location>
</feature>
<dbReference type="RefSeq" id="WP_102245654.1">
    <property type="nucleotide sequence ID" value="NZ_CP025682.1"/>
</dbReference>
<keyword evidence="3" id="KW-0812">Transmembrane</keyword>
<evidence type="ECO:0000313" key="4">
    <source>
        <dbReference type="EMBL" id="AUN93580.1"/>
    </source>
</evidence>
<dbReference type="AlphaFoldDB" id="A0A2I6S2T6"/>
<dbReference type="OrthoDB" id="5296173at2"/>
<evidence type="ECO:0000256" key="3">
    <source>
        <dbReference type="SAM" id="Phobius"/>
    </source>
</evidence>
<reference evidence="4 5" key="1">
    <citation type="submission" date="2018-01" db="EMBL/GenBank/DDBJ databases">
        <authorList>
            <person name="Fu G.-Y."/>
        </authorList>
    </citation>
    <scope>NUCLEOTIDE SEQUENCE [LARGE SCALE GENOMIC DNA]</scope>
    <source>
        <strain evidence="4 5">SY39</strain>
    </source>
</reference>
<proteinExistence type="predicted"/>
<sequence length="198" mass="22298">MIHINLLPYREIRRRERRIQFYVVSGLMIALGAAIGLVGHLYMSGRVDYQEGRNEFLRAEIRKLDAEIAEIRRLRAQIDALVARKQVIETLQGDRVQPVYMFNDLVAQLPDAVYFRSLRQSGTRVTLNGHAQSNARVSHLMRSLDASPTMTNPGLVEVKSVSAGGRRLSEFTLNIRLDRPPETEAASDPQKTAAAETN</sequence>
<evidence type="ECO:0000313" key="5">
    <source>
        <dbReference type="Proteomes" id="UP000242205"/>
    </source>
</evidence>
<feature type="region of interest" description="Disordered" evidence="2">
    <location>
        <begin position="178"/>
        <end position="198"/>
    </location>
</feature>
<dbReference type="GO" id="GO:0043683">
    <property type="term" value="P:type IV pilus assembly"/>
    <property type="evidence" value="ECO:0007669"/>
    <property type="project" value="TreeGrafter"/>
</dbReference>
<keyword evidence="3" id="KW-0472">Membrane</keyword>
<dbReference type="Proteomes" id="UP000242205">
    <property type="component" value="Chromosome"/>
</dbReference>
<keyword evidence="1" id="KW-0175">Coiled coil</keyword>
<keyword evidence="3" id="KW-1133">Transmembrane helix</keyword>
<keyword evidence="5" id="KW-1185">Reference proteome</keyword>
<organism evidence="4 5">
    <name type="scientific">Pseudazoarcus pumilus</name>
    <dbReference type="NCBI Taxonomy" id="2067960"/>
    <lineage>
        <taxon>Bacteria</taxon>
        <taxon>Pseudomonadati</taxon>
        <taxon>Pseudomonadota</taxon>
        <taxon>Betaproteobacteria</taxon>
        <taxon>Rhodocyclales</taxon>
        <taxon>Zoogloeaceae</taxon>
        <taxon>Pseudazoarcus</taxon>
    </lineage>
</organism>
<dbReference type="PANTHER" id="PTHR40278">
    <property type="entry name" value="DNA UTILIZATION PROTEIN HOFN"/>
    <property type="match status" value="1"/>
</dbReference>
<feature type="transmembrane region" description="Helical" evidence="3">
    <location>
        <begin position="21"/>
        <end position="43"/>
    </location>
</feature>
<evidence type="ECO:0000256" key="1">
    <source>
        <dbReference type="SAM" id="Coils"/>
    </source>
</evidence>
<dbReference type="KEGG" id="atw:C0099_00685"/>
<evidence type="ECO:0000256" key="2">
    <source>
        <dbReference type="SAM" id="MobiDB-lite"/>
    </source>
</evidence>
<dbReference type="InterPro" id="IPR007813">
    <property type="entry name" value="PilN"/>
</dbReference>
<gene>
    <name evidence="4" type="ORF">C0099_00685</name>
</gene>